<evidence type="ECO:0008006" key="4">
    <source>
        <dbReference type="Google" id="ProtNLM"/>
    </source>
</evidence>
<reference evidence="2 3" key="2">
    <citation type="submission" date="2017-10" db="EMBL/GenBank/DDBJ databases">
        <authorList>
            <person name="Banno H."/>
            <person name="Chua N.-H."/>
        </authorList>
    </citation>
    <scope>NUCLEOTIDE SEQUENCE [LARGE SCALE GENOMIC DNA]</scope>
    <source>
        <strain evidence="2 3">JK623</strain>
    </source>
</reference>
<comment type="caution">
    <text evidence="2">The sequence shown here is derived from an EMBL/GenBank/DDBJ whole genome shotgun (WGS) entry which is preliminary data.</text>
</comment>
<gene>
    <name evidence="2" type="ORF">CSX02_02145</name>
</gene>
<evidence type="ECO:0000256" key="1">
    <source>
        <dbReference type="SAM" id="Phobius"/>
    </source>
</evidence>
<evidence type="ECO:0000313" key="3">
    <source>
        <dbReference type="Proteomes" id="UP000224563"/>
    </source>
</evidence>
<accession>A0A2G3E5W6</accession>
<reference evidence="2 3" key="1">
    <citation type="submission" date="2017-10" db="EMBL/GenBank/DDBJ databases">
        <title>Resolving the taxonomy of Roseburia spp., Eubacterium rectale and Agathobacter spp. through phylogenomic analysis.</title>
        <authorList>
            <person name="Sheridan P.O."/>
            <person name="Walker A.W."/>
            <person name="Duncan S.H."/>
            <person name="Scott K.P."/>
            <person name="Toole P.W.O."/>
            <person name="Luis P."/>
            <person name="Flint H.J."/>
        </authorList>
    </citation>
    <scope>NUCLEOTIDE SEQUENCE [LARGE SCALE GENOMIC DNA]</scope>
    <source>
        <strain evidence="2 3">JK623</strain>
    </source>
</reference>
<name>A0A2G3E5W6_9FIRM</name>
<sequence length="114" mass="13082">MNSIYIIDFCILAAAIYLLVVGIGMKKSGKIHKSVMGEELIKNCVDEKAFIDAIYPWMIVFSIASLIAGIAGFLLDYFKVISWANYPTLGLFLIVFFLFIFQYRRALKKYFKDM</sequence>
<keyword evidence="1" id="KW-0812">Transmembrane</keyword>
<dbReference type="RefSeq" id="WP_099385460.1">
    <property type="nucleotide sequence ID" value="NZ_JANSWH010000099.1"/>
</dbReference>
<keyword evidence="1" id="KW-0472">Membrane</keyword>
<keyword evidence="1" id="KW-1133">Transmembrane helix</keyword>
<protein>
    <recommendedName>
        <fullName evidence="4">DUF3784 domain-containing protein</fullName>
    </recommendedName>
</protein>
<feature type="transmembrane region" description="Helical" evidence="1">
    <location>
        <begin position="81"/>
        <end position="101"/>
    </location>
</feature>
<evidence type="ECO:0000313" key="2">
    <source>
        <dbReference type="EMBL" id="PHU38545.1"/>
    </source>
</evidence>
<dbReference type="Proteomes" id="UP000224563">
    <property type="component" value="Unassembled WGS sequence"/>
</dbReference>
<organism evidence="2 3">
    <name type="scientific">Agathobacter ruminis</name>
    <dbReference type="NCBI Taxonomy" id="1712665"/>
    <lineage>
        <taxon>Bacteria</taxon>
        <taxon>Bacillati</taxon>
        <taxon>Bacillota</taxon>
        <taxon>Clostridia</taxon>
        <taxon>Lachnospirales</taxon>
        <taxon>Lachnospiraceae</taxon>
        <taxon>Agathobacter</taxon>
    </lineage>
</organism>
<feature type="transmembrane region" description="Helical" evidence="1">
    <location>
        <begin position="54"/>
        <end position="75"/>
    </location>
</feature>
<dbReference type="AlphaFoldDB" id="A0A2G3E5W6"/>
<feature type="transmembrane region" description="Helical" evidence="1">
    <location>
        <begin position="6"/>
        <end position="25"/>
    </location>
</feature>
<dbReference type="EMBL" id="PDYG01000006">
    <property type="protein sequence ID" value="PHU38545.1"/>
    <property type="molecule type" value="Genomic_DNA"/>
</dbReference>
<keyword evidence="3" id="KW-1185">Reference proteome</keyword>
<proteinExistence type="predicted"/>